<reference evidence="2 3" key="1">
    <citation type="submission" date="2013-09" db="EMBL/GenBank/DDBJ databases">
        <authorList>
            <consortium name="DOE Joint Genome Institute"/>
            <person name="Klenk H.-P."/>
            <person name="Huntemann M."/>
            <person name="Han J."/>
            <person name="Chen A."/>
            <person name="Kyrpides N."/>
            <person name="Mavromatis K."/>
            <person name="Markowitz V."/>
            <person name="Palaniappan K."/>
            <person name="Ivanova N."/>
            <person name="Schaumberg A."/>
            <person name="Pati A."/>
            <person name="Liolios K."/>
            <person name="Nordberg H.P."/>
            <person name="Cantor M.N."/>
            <person name="Hua S.X."/>
            <person name="Woyke T."/>
        </authorList>
    </citation>
    <scope>NUCLEOTIDE SEQUENCE [LARGE SCALE GENOMIC DNA]</scope>
    <source>
        <strain evidence="2 3">DSM 14336</strain>
    </source>
</reference>
<dbReference type="OrthoDB" id="7666216at2"/>
<protein>
    <submittedName>
        <fullName evidence="2">Uncharacterized protein</fullName>
    </submittedName>
</protein>
<keyword evidence="3" id="KW-1185">Reference proteome</keyword>
<name>V9VW67_9RHOB</name>
<keyword evidence="1" id="KW-0472">Membrane</keyword>
<gene>
    <name evidence="2" type="ORF">METH_13735</name>
</gene>
<dbReference type="AlphaFoldDB" id="V9VW67"/>
<keyword evidence="1" id="KW-0812">Transmembrane</keyword>
<sequence length="158" mass="17066">MNFGFDPSADAAGSQQLTSNVVLIGIIAFAGFFGRLVFVAFAPGIARAAPFRNFTAPGFILLAAALFAGGLYLSGKMVKAQVLVSRHLVDPVIVTLLGRDSCDPADGSYCVVVFEDGKEKMVNWYDKRVYMWEIVNPPEGAIWHTQRPRERPGSAAGI</sequence>
<organism evidence="2 3">
    <name type="scientific">Leisingera methylohalidivorans DSM 14336</name>
    <dbReference type="NCBI Taxonomy" id="999552"/>
    <lineage>
        <taxon>Bacteria</taxon>
        <taxon>Pseudomonadati</taxon>
        <taxon>Pseudomonadota</taxon>
        <taxon>Alphaproteobacteria</taxon>
        <taxon>Rhodobacterales</taxon>
        <taxon>Roseobacteraceae</taxon>
        <taxon>Leisingera</taxon>
    </lineage>
</organism>
<evidence type="ECO:0000256" key="1">
    <source>
        <dbReference type="SAM" id="Phobius"/>
    </source>
</evidence>
<accession>V9VW67</accession>
<dbReference type="Proteomes" id="UP000018780">
    <property type="component" value="Chromosome"/>
</dbReference>
<dbReference type="EMBL" id="CP006773">
    <property type="protein sequence ID" value="AHD01610.1"/>
    <property type="molecule type" value="Genomic_DNA"/>
</dbReference>
<feature type="transmembrane region" description="Helical" evidence="1">
    <location>
        <begin position="21"/>
        <end position="42"/>
    </location>
</feature>
<keyword evidence="1" id="KW-1133">Transmembrane helix</keyword>
<dbReference type="KEGG" id="lmd:METH_13735"/>
<dbReference type="PATRIC" id="fig|999552.6.peg.2744"/>
<feature type="transmembrane region" description="Helical" evidence="1">
    <location>
        <begin position="54"/>
        <end position="73"/>
    </location>
</feature>
<dbReference type="RefSeq" id="WP_024090964.1">
    <property type="nucleotide sequence ID" value="NC_023135.1"/>
</dbReference>
<proteinExistence type="predicted"/>
<evidence type="ECO:0000313" key="3">
    <source>
        <dbReference type="Proteomes" id="UP000018780"/>
    </source>
</evidence>
<dbReference type="HOGENOM" id="CLU_1625522_0_0_5"/>
<evidence type="ECO:0000313" key="2">
    <source>
        <dbReference type="EMBL" id="AHD01610.1"/>
    </source>
</evidence>